<proteinExistence type="inferred from homology"/>
<organism evidence="10 11">
    <name type="scientific">Streptomyces ficellus</name>
    <dbReference type="NCBI Taxonomy" id="1977088"/>
    <lineage>
        <taxon>Bacteria</taxon>
        <taxon>Bacillati</taxon>
        <taxon>Actinomycetota</taxon>
        <taxon>Actinomycetes</taxon>
        <taxon>Kitasatosporales</taxon>
        <taxon>Streptomycetaceae</taxon>
        <taxon>Streptomyces</taxon>
    </lineage>
</organism>
<reference evidence="10" key="1">
    <citation type="submission" date="2023-06" db="EMBL/GenBank/DDBJ databases">
        <title>WGS-Sequencing of Streptomyces ficellus isolate 21 collected from sand in Gara Djebilet Iron Mine in Algeria.</title>
        <authorList>
            <person name="Zegers G.P."/>
            <person name="Gomez A."/>
            <person name="Gueddou A."/>
            <person name="Zahara A.F."/>
            <person name="Worth M."/>
            <person name="Sevigny J.L."/>
            <person name="Tisa L."/>
        </authorList>
    </citation>
    <scope>NUCLEOTIDE SEQUENCE</scope>
    <source>
        <strain evidence="10">AS11</strain>
    </source>
</reference>
<dbReference type="Pfam" id="PF02426">
    <property type="entry name" value="MIase"/>
    <property type="match status" value="1"/>
</dbReference>
<comment type="catalytic activity">
    <reaction evidence="1">
        <text>(S)-muconolactone = (4,5-dihydro-5-oxofuran-2-yl)-acetate</text>
        <dbReference type="Rhea" id="RHEA:12348"/>
        <dbReference type="ChEBI" id="CHEBI:58425"/>
        <dbReference type="ChEBI" id="CHEBI:58736"/>
        <dbReference type="EC" id="5.3.3.4"/>
    </reaction>
</comment>
<evidence type="ECO:0000256" key="7">
    <source>
        <dbReference type="ARBA" id="ARBA00023235"/>
    </source>
</evidence>
<comment type="subunit">
    <text evidence="4">Homodecamer.</text>
</comment>
<dbReference type="GO" id="GO:0016159">
    <property type="term" value="F:muconolactone delta-isomerase activity"/>
    <property type="evidence" value="ECO:0007669"/>
    <property type="project" value="UniProtKB-EC"/>
</dbReference>
<gene>
    <name evidence="10" type="primary">catC</name>
    <name evidence="10" type="ORF">QWM81_17430</name>
</gene>
<evidence type="ECO:0000256" key="2">
    <source>
        <dbReference type="ARBA" id="ARBA00005193"/>
    </source>
</evidence>
<sequence length="99" mass="11302">MLFAVTMDVEIPHDLDPEVREDLINREKSYCQDLQRKGTWVHIWRYAGQYANLSVFDVADHEELHRILWNLPLFPYLSIAVTPLAAHPSALDDTAGVAA</sequence>
<keyword evidence="6" id="KW-0058">Aromatic hydrocarbons catabolism</keyword>
<evidence type="ECO:0000313" key="10">
    <source>
        <dbReference type="EMBL" id="MDN3295801.1"/>
    </source>
</evidence>
<evidence type="ECO:0000256" key="8">
    <source>
        <dbReference type="NCBIfam" id="TIGR03221"/>
    </source>
</evidence>
<dbReference type="EC" id="5.3.3.4" evidence="5 8"/>
<dbReference type="Gene3D" id="3.30.70.1060">
    <property type="entry name" value="Dimeric alpha+beta barrel"/>
    <property type="match status" value="1"/>
</dbReference>
<name>A0ABT7Z8L8_9ACTN</name>
<comment type="similarity">
    <text evidence="3">Belongs to the muconolactone Delta-isomerase family.</text>
</comment>
<dbReference type="InterPro" id="IPR026029">
    <property type="entry name" value="MLI_dom"/>
</dbReference>
<dbReference type="SUPFAM" id="SSF54909">
    <property type="entry name" value="Dimeric alpha+beta barrel"/>
    <property type="match status" value="1"/>
</dbReference>
<evidence type="ECO:0000256" key="1">
    <source>
        <dbReference type="ARBA" id="ARBA00001739"/>
    </source>
</evidence>
<evidence type="ECO:0000256" key="4">
    <source>
        <dbReference type="ARBA" id="ARBA00011365"/>
    </source>
</evidence>
<keyword evidence="7 10" id="KW-0413">Isomerase</keyword>
<dbReference type="PIRSF" id="PIRSF001486">
    <property type="entry name" value="CatC"/>
    <property type="match status" value="1"/>
</dbReference>
<evidence type="ECO:0000256" key="6">
    <source>
        <dbReference type="ARBA" id="ARBA00022797"/>
    </source>
</evidence>
<dbReference type="InterPro" id="IPR011008">
    <property type="entry name" value="Dimeric_a/b-barrel"/>
</dbReference>
<keyword evidence="11" id="KW-1185">Reference proteome</keyword>
<comment type="caution">
    <text evidence="10">The sequence shown here is derived from an EMBL/GenBank/DDBJ whole genome shotgun (WGS) entry which is preliminary data.</text>
</comment>
<evidence type="ECO:0000259" key="9">
    <source>
        <dbReference type="Pfam" id="PF02426"/>
    </source>
</evidence>
<dbReference type="RefSeq" id="WP_290112950.1">
    <property type="nucleotide sequence ID" value="NZ_JAUEPL010000025.1"/>
</dbReference>
<dbReference type="EMBL" id="JAUEPL010000025">
    <property type="protein sequence ID" value="MDN3295801.1"/>
    <property type="molecule type" value="Genomic_DNA"/>
</dbReference>
<protein>
    <recommendedName>
        <fullName evidence="5 8">Muconolactone Delta-isomerase</fullName>
        <ecNumber evidence="5 8">5.3.3.4</ecNumber>
    </recommendedName>
</protein>
<evidence type="ECO:0000256" key="3">
    <source>
        <dbReference type="ARBA" id="ARBA00010882"/>
    </source>
</evidence>
<evidence type="ECO:0000313" key="11">
    <source>
        <dbReference type="Proteomes" id="UP001174050"/>
    </source>
</evidence>
<dbReference type="NCBIfam" id="TIGR03221">
    <property type="entry name" value="muco_delta"/>
    <property type="match status" value="1"/>
</dbReference>
<feature type="domain" description="Muconolactone isomerase" evidence="9">
    <location>
        <begin position="1"/>
        <end position="89"/>
    </location>
</feature>
<dbReference type="InterPro" id="IPR003464">
    <property type="entry name" value="Muconolactone_d_Isoase"/>
</dbReference>
<accession>A0ABT7Z8L8</accession>
<dbReference type="Proteomes" id="UP001174050">
    <property type="component" value="Unassembled WGS sequence"/>
</dbReference>
<evidence type="ECO:0000256" key="5">
    <source>
        <dbReference type="ARBA" id="ARBA00012070"/>
    </source>
</evidence>
<comment type="pathway">
    <text evidence="2">Aromatic compound metabolism; beta-ketoadipate pathway; 5-oxo-4,5-dihydro-2-furylacetate from catechol: step 3/3.</text>
</comment>